<feature type="domain" description="Histidine kinase" evidence="15">
    <location>
        <begin position="520"/>
        <end position="730"/>
    </location>
</feature>
<sequence>MFALDAPQPAGSVPGRWWPGALLRLVLPSVLTILLFSAALFALILPAVENAFMERKREMIRELTQSAWDVLAYYHARQEKGLLTRQQAQEQAKAQLRAMRYGSEGKDYFWVNDLEPRMVMHPYRPDLEGRNVAGFQDPHGKRLFSEVVRVVRRHGGQGYVDYMWQWKDDPAHVVPKVSFVKEFAPWGWVVGTGIYVEDVSQQMAVITGRLTWVGLGIMGIVAVIEFYILLQSLAAERRRRQAEVETERSRGMLRLVMDNIPQLIFWKDRQGGYLGCNRAFAAHVSLSEPSQIKGLRDYELPRPPAEAALLQRAEQGVMNSGRAQHHIIEPQEGPGGATLWMDANRIPLRDPQDRVVGVLCTYEDITRRREMDQALAESERRFRTLVENAQVGIAIVQSGRAVYCNPEARRILGPADTPFELASLGPASDPRLAKFLALATAPDNGGEPRAEEGQDLDLGFAAAEGQGTGARWVHCRAGGIKYQGHRARLIIMLDITKARELERLVSIQDKMASLGRVAAGIAHEIRNPLSGINLYLSALSGKTQGMAEVEDILTKMRAASERIEGVIKRVLDFSRPTAPKVSLLNLNQVVGNVMELSAVTLRKAGVTLEASLAESLPLAHADRQLLEQVLMNLITNAVQALAEAEGEKKIGLDSSLELDRIVIRVSDSGPGVPPALREKVFDPFFTGRREGSGIGLSLCHRIVSDHGGKLSVSQSRWGGAMFTMELPASAYWGYDSHG</sequence>
<dbReference type="InterPro" id="IPR035965">
    <property type="entry name" value="PAS-like_dom_sf"/>
</dbReference>
<dbReference type="SUPFAM" id="SSF55785">
    <property type="entry name" value="PYP-like sensor domain (PAS domain)"/>
    <property type="match status" value="2"/>
</dbReference>
<evidence type="ECO:0000313" key="17">
    <source>
        <dbReference type="EMBL" id="BEQ13609.1"/>
    </source>
</evidence>
<keyword evidence="4" id="KW-1003">Cell membrane</keyword>
<dbReference type="SMART" id="SM01049">
    <property type="entry name" value="Cache_2"/>
    <property type="match status" value="1"/>
</dbReference>
<dbReference type="Pfam" id="PF13188">
    <property type="entry name" value="PAS_8"/>
    <property type="match status" value="1"/>
</dbReference>
<keyword evidence="12" id="KW-0902">Two-component regulatory system</keyword>
<keyword evidence="6" id="KW-0808">Transferase</keyword>
<keyword evidence="9" id="KW-0418">Kinase</keyword>
<dbReference type="AlphaFoldDB" id="A0AAU9EGC2"/>
<dbReference type="InterPro" id="IPR036097">
    <property type="entry name" value="HisK_dim/P_sf"/>
</dbReference>
<dbReference type="SMART" id="SM00387">
    <property type="entry name" value="HATPase_c"/>
    <property type="match status" value="1"/>
</dbReference>
<feature type="domain" description="PAC" evidence="16">
    <location>
        <begin position="321"/>
        <end position="377"/>
    </location>
</feature>
<evidence type="ECO:0000256" key="3">
    <source>
        <dbReference type="ARBA" id="ARBA00012438"/>
    </source>
</evidence>
<dbReference type="CDD" id="cd00082">
    <property type="entry name" value="HisKA"/>
    <property type="match status" value="1"/>
</dbReference>
<dbReference type="Gene3D" id="3.30.450.20">
    <property type="entry name" value="PAS domain"/>
    <property type="match status" value="3"/>
</dbReference>
<dbReference type="InterPro" id="IPR003661">
    <property type="entry name" value="HisK_dim/P_dom"/>
</dbReference>
<evidence type="ECO:0000259" key="15">
    <source>
        <dbReference type="PROSITE" id="PS50109"/>
    </source>
</evidence>
<keyword evidence="13 14" id="KW-0472">Membrane</keyword>
<dbReference type="GO" id="GO:0005886">
    <property type="term" value="C:plasma membrane"/>
    <property type="evidence" value="ECO:0007669"/>
    <property type="project" value="UniProtKB-SubCell"/>
</dbReference>
<evidence type="ECO:0000256" key="11">
    <source>
        <dbReference type="ARBA" id="ARBA00022989"/>
    </source>
</evidence>
<dbReference type="SMART" id="SM00091">
    <property type="entry name" value="PAS"/>
    <property type="match status" value="2"/>
</dbReference>
<dbReference type="InterPro" id="IPR003594">
    <property type="entry name" value="HATPase_dom"/>
</dbReference>
<dbReference type="PROSITE" id="PS50113">
    <property type="entry name" value="PAC"/>
    <property type="match status" value="1"/>
</dbReference>
<evidence type="ECO:0000256" key="1">
    <source>
        <dbReference type="ARBA" id="ARBA00000085"/>
    </source>
</evidence>
<dbReference type="KEGG" id="dmp:FAK_06750"/>
<dbReference type="GO" id="GO:0000155">
    <property type="term" value="F:phosphorelay sensor kinase activity"/>
    <property type="evidence" value="ECO:0007669"/>
    <property type="project" value="InterPro"/>
</dbReference>
<dbReference type="Pfam" id="PF00512">
    <property type="entry name" value="HisKA"/>
    <property type="match status" value="1"/>
</dbReference>
<dbReference type="NCBIfam" id="TIGR00229">
    <property type="entry name" value="sensory_box"/>
    <property type="match status" value="1"/>
</dbReference>
<evidence type="ECO:0000256" key="9">
    <source>
        <dbReference type="ARBA" id="ARBA00022777"/>
    </source>
</evidence>
<dbReference type="GO" id="GO:0005524">
    <property type="term" value="F:ATP binding"/>
    <property type="evidence" value="ECO:0007669"/>
    <property type="project" value="UniProtKB-KW"/>
</dbReference>
<dbReference type="EMBL" id="AP028679">
    <property type="protein sequence ID" value="BEQ13609.1"/>
    <property type="molecule type" value="Genomic_DNA"/>
</dbReference>
<organism evidence="17 18">
    <name type="scientific">Desulfoferula mesophila</name>
    <dbReference type="NCBI Taxonomy" id="3058419"/>
    <lineage>
        <taxon>Bacteria</taxon>
        <taxon>Pseudomonadati</taxon>
        <taxon>Thermodesulfobacteriota</taxon>
        <taxon>Desulfarculia</taxon>
        <taxon>Desulfarculales</taxon>
        <taxon>Desulfarculaceae</taxon>
        <taxon>Desulfoferula</taxon>
    </lineage>
</organism>
<evidence type="ECO:0000313" key="18">
    <source>
        <dbReference type="Proteomes" id="UP001366166"/>
    </source>
</evidence>
<evidence type="ECO:0000256" key="8">
    <source>
        <dbReference type="ARBA" id="ARBA00022741"/>
    </source>
</evidence>
<dbReference type="PROSITE" id="PS50109">
    <property type="entry name" value="HIS_KIN"/>
    <property type="match status" value="1"/>
</dbReference>
<dbReference type="RefSeq" id="WP_338605363.1">
    <property type="nucleotide sequence ID" value="NZ_AP028679.1"/>
</dbReference>
<dbReference type="PRINTS" id="PR00344">
    <property type="entry name" value="BCTRLSENSOR"/>
</dbReference>
<dbReference type="InterPro" id="IPR013656">
    <property type="entry name" value="PAS_4"/>
</dbReference>
<evidence type="ECO:0000256" key="13">
    <source>
        <dbReference type="ARBA" id="ARBA00023136"/>
    </source>
</evidence>
<reference evidence="18" key="1">
    <citation type="journal article" date="2023" name="Arch. Microbiol.">
        <title>Desulfoferula mesophilus gen. nov. sp. nov., a mesophilic sulfate-reducing bacterium isolated from a brackish lake sediment.</title>
        <authorList>
            <person name="Watanabe T."/>
            <person name="Yabe T."/>
            <person name="Tsuji J.M."/>
            <person name="Fukui M."/>
        </authorList>
    </citation>
    <scope>NUCLEOTIDE SEQUENCE [LARGE SCALE GENOMIC DNA]</scope>
    <source>
        <strain evidence="18">12FAK</strain>
    </source>
</reference>
<feature type="transmembrane region" description="Helical" evidence="14">
    <location>
        <begin position="210"/>
        <end position="230"/>
    </location>
</feature>
<keyword evidence="8" id="KW-0547">Nucleotide-binding</keyword>
<evidence type="ECO:0000256" key="14">
    <source>
        <dbReference type="SAM" id="Phobius"/>
    </source>
</evidence>
<dbReference type="InterPro" id="IPR004358">
    <property type="entry name" value="Sig_transdc_His_kin-like_C"/>
</dbReference>
<dbReference type="Gene3D" id="3.30.565.10">
    <property type="entry name" value="Histidine kinase-like ATPase, C-terminal domain"/>
    <property type="match status" value="1"/>
</dbReference>
<dbReference type="InterPro" id="IPR000700">
    <property type="entry name" value="PAS-assoc_C"/>
</dbReference>
<evidence type="ECO:0000256" key="7">
    <source>
        <dbReference type="ARBA" id="ARBA00022692"/>
    </source>
</evidence>
<evidence type="ECO:0000256" key="6">
    <source>
        <dbReference type="ARBA" id="ARBA00022679"/>
    </source>
</evidence>
<protein>
    <recommendedName>
        <fullName evidence="3">histidine kinase</fullName>
        <ecNumber evidence="3">2.7.13.3</ecNumber>
    </recommendedName>
</protein>
<gene>
    <name evidence="17" type="ORF">FAK_06750</name>
</gene>
<keyword evidence="10" id="KW-0067">ATP-binding</keyword>
<evidence type="ECO:0000256" key="4">
    <source>
        <dbReference type="ARBA" id="ARBA00022475"/>
    </source>
</evidence>
<keyword evidence="7 14" id="KW-0812">Transmembrane</keyword>
<dbReference type="SUPFAM" id="SSF47384">
    <property type="entry name" value="Homodimeric domain of signal transducing histidine kinase"/>
    <property type="match status" value="1"/>
</dbReference>
<dbReference type="Pfam" id="PF02518">
    <property type="entry name" value="HATPase_c"/>
    <property type="match status" value="1"/>
</dbReference>
<evidence type="ECO:0000256" key="12">
    <source>
        <dbReference type="ARBA" id="ARBA00023012"/>
    </source>
</evidence>
<evidence type="ECO:0000256" key="5">
    <source>
        <dbReference type="ARBA" id="ARBA00022553"/>
    </source>
</evidence>
<dbReference type="SUPFAM" id="SSF55874">
    <property type="entry name" value="ATPase domain of HSP90 chaperone/DNA topoisomerase II/histidine kinase"/>
    <property type="match status" value="1"/>
</dbReference>
<dbReference type="Pfam" id="PF17200">
    <property type="entry name" value="sCache_2"/>
    <property type="match status" value="1"/>
</dbReference>
<keyword evidence="11 14" id="KW-1133">Transmembrane helix</keyword>
<dbReference type="SMART" id="SM00388">
    <property type="entry name" value="HisKA"/>
    <property type="match status" value="1"/>
</dbReference>
<evidence type="ECO:0000259" key="16">
    <source>
        <dbReference type="PROSITE" id="PS50113"/>
    </source>
</evidence>
<dbReference type="InterPro" id="IPR005467">
    <property type="entry name" value="His_kinase_dom"/>
</dbReference>
<dbReference type="InterPro" id="IPR036890">
    <property type="entry name" value="HATPase_C_sf"/>
</dbReference>
<dbReference type="Gene3D" id="1.10.287.130">
    <property type="match status" value="1"/>
</dbReference>
<keyword evidence="18" id="KW-1185">Reference proteome</keyword>
<dbReference type="PANTHER" id="PTHR43065:SF10">
    <property type="entry name" value="PEROXIDE STRESS-ACTIVATED HISTIDINE KINASE MAK3"/>
    <property type="match status" value="1"/>
</dbReference>
<accession>A0AAU9EGC2</accession>
<evidence type="ECO:0000256" key="2">
    <source>
        <dbReference type="ARBA" id="ARBA00004651"/>
    </source>
</evidence>
<dbReference type="InterPro" id="IPR033480">
    <property type="entry name" value="sCache_2"/>
</dbReference>
<keyword evidence="5" id="KW-0597">Phosphoprotein</keyword>
<comment type="subcellular location">
    <subcellularLocation>
        <location evidence="2">Cell membrane</location>
        <topology evidence="2">Multi-pass membrane protein</topology>
    </subcellularLocation>
</comment>
<feature type="transmembrane region" description="Helical" evidence="14">
    <location>
        <begin position="25"/>
        <end position="48"/>
    </location>
</feature>
<dbReference type="EC" id="2.7.13.3" evidence="3"/>
<evidence type="ECO:0000256" key="10">
    <source>
        <dbReference type="ARBA" id="ARBA00022840"/>
    </source>
</evidence>
<name>A0AAU9EGC2_9BACT</name>
<comment type="catalytic activity">
    <reaction evidence="1">
        <text>ATP + protein L-histidine = ADP + protein N-phospho-L-histidine.</text>
        <dbReference type="EC" id="2.7.13.3"/>
    </reaction>
</comment>
<dbReference type="Proteomes" id="UP001366166">
    <property type="component" value="Chromosome"/>
</dbReference>
<dbReference type="Pfam" id="PF08448">
    <property type="entry name" value="PAS_4"/>
    <property type="match status" value="1"/>
</dbReference>
<dbReference type="InterPro" id="IPR000014">
    <property type="entry name" value="PAS"/>
</dbReference>
<dbReference type="PANTHER" id="PTHR43065">
    <property type="entry name" value="SENSOR HISTIDINE KINASE"/>
    <property type="match status" value="1"/>
</dbReference>
<proteinExistence type="predicted"/>